<keyword evidence="2" id="KW-1185">Reference proteome</keyword>
<evidence type="ECO:0000313" key="2">
    <source>
        <dbReference type="Proteomes" id="UP000309584"/>
    </source>
</evidence>
<comment type="caution">
    <text evidence="1">The sequence shown here is derived from an EMBL/GenBank/DDBJ whole genome shotgun (WGS) entry which is preliminary data.</text>
</comment>
<accession>A0ABY2THE5</accession>
<dbReference type="RefSeq" id="WP_137624540.1">
    <property type="nucleotide sequence ID" value="NZ_NXLY01000025.1"/>
</dbReference>
<dbReference type="EMBL" id="NXLY01000025">
    <property type="protein sequence ID" value="TKX33252.1"/>
    <property type="molecule type" value="Genomic_DNA"/>
</dbReference>
<gene>
    <name evidence="1" type="ORF">CQA75_08470</name>
</gene>
<protein>
    <recommendedName>
        <fullName evidence="3">Lipoprotein</fullName>
    </recommendedName>
</protein>
<sequence>MKYIILTFIVGLIVFVSVKGCFYPTSYRAFIPKSLDSEYKEFEKFSQQELGRVLYARPLTEIEKNNLNKDSFYTITSRYGIKSKDMDMFVGIEFIYSEERLVYVYIKELGYYGGWNKWTFNLFILPNTTQRIYNSIKSVTINNSQIIQNKEIIGKLKIGDELDGSYAYVYLNIIVLKNLLDKPSYLNHFEENYDYFEDL</sequence>
<reference evidence="1 2" key="1">
    <citation type="submission" date="2018-05" db="EMBL/GenBank/DDBJ databases">
        <title>Novel Campyloabacter and Helicobacter Species and Strains.</title>
        <authorList>
            <person name="Mannion A.J."/>
            <person name="Shen Z."/>
            <person name="Fox J.G."/>
        </authorList>
    </citation>
    <scope>NUCLEOTIDE SEQUENCE [LARGE SCALE GENOMIC DNA]</scope>
    <source>
        <strain evidence="2">MIT10-5678</strain>
    </source>
</reference>
<evidence type="ECO:0000313" key="1">
    <source>
        <dbReference type="EMBL" id="TKX33252.1"/>
    </source>
</evidence>
<name>A0ABY2THE5_9BACT</name>
<organism evidence="1 2">
    <name type="scientific">Campylobacter taeniopygiae</name>
    <dbReference type="NCBI Taxonomy" id="2510188"/>
    <lineage>
        <taxon>Bacteria</taxon>
        <taxon>Pseudomonadati</taxon>
        <taxon>Campylobacterota</taxon>
        <taxon>Epsilonproteobacteria</taxon>
        <taxon>Campylobacterales</taxon>
        <taxon>Campylobacteraceae</taxon>
        <taxon>Campylobacter</taxon>
    </lineage>
</organism>
<proteinExistence type="predicted"/>
<evidence type="ECO:0008006" key="3">
    <source>
        <dbReference type="Google" id="ProtNLM"/>
    </source>
</evidence>
<dbReference type="Proteomes" id="UP000309584">
    <property type="component" value="Unassembled WGS sequence"/>
</dbReference>